<dbReference type="AlphaFoldDB" id="A0A8J4Y9G9"/>
<protein>
    <submittedName>
        <fullName evidence="1">Uncharacterized protein</fullName>
    </submittedName>
</protein>
<reference evidence="1" key="1">
    <citation type="submission" date="2020-07" db="EMBL/GenBank/DDBJ databases">
        <title>The High-quality genome of the commercially important snow crab, Chionoecetes opilio.</title>
        <authorList>
            <person name="Jeong J.-H."/>
            <person name="Ryu S."/>
        </authorList>
    </citation>
    <scope>NUCLEOTIDE SEQUENCE</scope>
    <source>
        <strain evidence="1">MADBK_172401_WGS</strain>
        <tissue evidence="1">Digestive gland</tissue>
    </source>
</reference>
<evidence type="ECO:0000313" key="2">
    <source>
        <dbReference type="Proteomes" id="UP000770661"/>
    </source>
</evidence>
<name>A0A8J4Y9G9_CHIOP</name>
<sequence length="160" mass="17668">MATERFAATVFHHNVQDWAACTSRATWITPRPTTNKNFNAVVCALPTEVNHTRTKHNYLAPGLQQIRGSKSALLDVLYRRPDQHPFTGADKHHFGDMRAVLVCGQQMPTKNIRLAKHVIANSTKQGKVHPCPPEAPPPYIGSLMSGDTMEDQNVCAAGFP</sequence>
<gene>
    <name evidence="1" type="ORF">GWK47_051050</name>
</gene>
<organism evidence="1 2">
    <name type="scientific">Chionoecetes opilio</name>
    <name type="common">Atlantic snow crab</name>
    <name type="synonym">Cancer opilio</name>
    <dbReference type="NCBI Taxonomy" id="41210"/>
    <lineage>
        <taxon>Eukaryota</taxon>
        <taxon>Metazoa</taxon>
        <taxon>Ecdysozoa</taxon>
        <taxon>Arthropoda</taxon>
        <taxon>Crustacea</taxon>
        <taxon>Multicrustacea</taxon>
        <taxon>Malacostraca</taxon>
        <taxon>Eumalacostraca</taxon>
        <taxon>Eucarida</taxon>
        <taxon>Decapoda</taxon>
        <taxon>Pleocyemata</taxon>
        <taxon>Brachyura</taxon>
        <taxon>Eubrachyura</taxon>
        <taxon>Majoidea</taxon>
        <taxon>Majidae</taxon>
        <taxon>Chionoecetes</taxon>
    </lineage>
</organism>
<dbReference type="OrthoDB" id="10257314at2759"/>
<accession>A0A8J4Y9G9</accession>
<proteinExistence type="predicted"/>
<keyword evidence="2" id="KW-1185">Reference proteome</keyword>
<dbReference type="EMBL" id="JACEEZ010014935">
    <property type="protein sequence ID" value="KAG0719171.1"/>
    <property type="molecule type" value="Genomic_DNA"/>
</dbReference>
<evidence type="ECO:0000313" key="1">
    <source>
        <dbReference type="EMBL" id="KAG0719171.1"/>
    </source>
</evidence>
<comment type="caution">
    <text evidence="1">The sequence shown here is derived from an EMBL/GenBank/DDBJ whole genome shotgun (WGS) entry which is preliminary data.</text>
</comment>
<dbReference type="Proteomes" id="UP000770661">
    <property type="component" value="Unassembled WGS sequence"/>
</dbReference>